<reference evidence="1 2" key="1">
    <citation type="submission" date="2019-12" db="EMBL/GenBank/DDBJ databases">
        <title>Engineering Photorhabdus to improve their lethality against agricultural pests.</title>
        <authorList>
            <person name="Machado R.A.R."/>
        </authorList>
    </citation>
    <scope>NUCLEOTIDE SEQUENCE [LARGE SCALE GENOMIC DNA]</scope>
    <source>
        <strain evidence="1 2">M-HU2</strain>
    </source>
</reference>
<dbReference type="EMBL" id="WSFE01000053">
    <property type="protein sequence ID" value="NDL27800.1"/>
    <property type="molecule type" value="Genomic_DNA"/>
</dbReference>
<keyword evidence="2" id="KW-1185">Reference proteome</keyword>
<organism evidence="1 2">
    <name type="scientific">Photorhabdus kayaii</name>
    <dbReference type="NCBI Taxonomy" id="230088"/>
    <lineage>
        <taxon>Bacteria</taxon>
        <taxon>Pseudomonadati</taxon>
        <taxon>Pseudomonadota</taxon>
        <taxon>Gammaproteobacteria</taxon>
        <taxon>Enterobacterales</taxon>
        <taxon>Morganellaceae</taxon>
        <taxon>Photorhabdus</taxon>
    </lineage>
</organism>
<dbReference type="Proteomes" id="UP000470051">
    <property type="component" value="Unassembled WGS sequence"/>
</dbReference>
<sequence>MNIILIAANPDVARRSVNYVEGAQRRRRKRFLGQGKIVNILLKKSDLTDGNSYDLILSF</sequence>
<gene>
    <name evidence="1" type="ORF">GPY42_22560</name>
</gene>
<protein>
    <submittedName>
        <fullName evidence="1">Uncharacterized protein</fullName>
    </submittedName>
</protein>
<evidence type="ECO:0000313" key="2">
    <source>
        <dbReference type="Proteomes" id="UP000470051"/>
    </source>
</evidence>
<proteinExistence type="predicted"/>
<comment type="caution">
    <text evidence="1">The sequence shown here is derived from an EMBL/GenBank/DDBJ whole genome shotgun (WGS) entry which is preliminary data.</text>
</comment>
<name>A0ABX0B3S6_9GAMM</name>
<evidence type="ECO:0000313" key="1">
    <source>
        <dbReference type="EMBL" id="NDL27800.1"/>
    </source>
</evidence>
<dbReference type="RefSeq" id="WP_113044257.1">
    <property type="nucleotide sequence ID" value="NZ_CAWPKC010000053.1"/>
</dbReference>
<accession>A0ABX0B3S6</accession>